<feature type="non-terminal residue" evidence="2">
    <location>
        <position position="111"/>
    </location>
</feature>
<feature type="region of interest" description="Disordered" evidence="1">
    <location>
        <begin position="1"/>
        <end position="53"/>
    </location>
</feature>
<feature type="region of interest" description="Disordered" evidence="1">
    <location>
        <begin position="71"/>
        <end position="111"/>
    </location>
</feature>
<name>A0A6J4HDX5_9PSEU</name>
<protein>
    <submittedName>
        <fullName evidence="2">Uncharacterized protein</fullName>
    </submittedName>
</protein>
<organism evidence="2">
    <name type="scientific">uncultured Actinomycetospora sp</name>
    <dbReference type="NCBI Taxonomy" id="1135996"/>
    <lineage>
        <taxon>Bacteria</taxon>
        <taxon>Bacillati</taxon>
        <taxon>Actinomycetota</taxon>
        <taxon>Actinomycetes</taxon>
        <taxon>Pseudonocardiales</taxon>
        <taxon>Pseudonocardiaceae</taxon>
        <taxon>Actinomycetospora</taxon>
        <taxon>environmental samples</taxon>
    </lineage>
</organism>
<evidence type="ECO:0000256" key="1">
    <source>
        <dbReference type="SAM" id="MobiDB-lite"/>
    </source>
</evidence>
<feature type="non-terminal residue" evidence="2">
    <location>
        <position position="1"/>
    </location>
</feature>
<accession>A0A6J4HDX5</accession>
<feature type="compositionally biased region" description="Gly residues" evidence="1">
    <location>
        <begin position="1"/>
        <end position="11"/>
    </location>
</feature>
<sequence length="111" mass="11851">GHPRRGGGAGRDGTVPGRAVHRTRRSVPGSGDPAGRGVHTGSRPPTCADGHRPHRAQDLLVLLSFSLQRTTEEQVVWTERRDRSETSRGVPDRLGSRSGPECRTPVAGSTV</sequence>
<proteinExistence type="predicted"/>
<evidence type="ECO:0000313" key="2">
    <source>
        <dbReference type="EMBL" id="CAA9219559.1"/>
    </source>
</evidence>
<dbReference type="EMBL" id="CADCTH010000069">
    <property type="protein sequence ID" value="CAA9219559.1"/>
    <property type="molecule type" value="Genomic_DNA"/>
</dbReference>
<dbReference type="AlphaFoldDB" id="A0A6J4HDX5"/>
<feature type="compositionally biased region" description="Basic and acidic residues" evidence="1">
    <location>
        <begin position="78"/>
        <end position="95"/>
    </location>
</feature>
<reference evidence="2" key="1">
    <citation type="submission" date="2020-02" db="EMBL/GenBank/DDBJ databases">
        <authorList>
            <person name="Meier V. D."/>
        </authorList>
    </citation>
    <scope>NUCLEOTIDE SEQUENCE</scope>
    <source>
        <strain evidence="2">AVDCRST_MAG54</strain>
    </source>
</reference>
<gene>
    <name evidence="2" type="ORF">AVDCRST_MAG54-499</name>
</gene>